<protein>
    <submittedName>
        <fullName evidence="1">Uncharacterized protein</fullName>
    </submittedName>
</protein>
<organism evidence="1 2">
    <name type="scientific">Hyalomma asiaticum</name>
    <name type="common">Tick</name>
    <dbReference type="NCBI Taxonomy" id="266040"/>
    <lineage>
        <taxon>Eukaryota</taxon>
        <taxon>Metazoa</taxon>
        <taxon>Ecdysozoa</taxon>
        <taxon>Arthropoda</taxon>
        <taxon>Chelicerata</taxon>
        <taxon>Arachnida</taxon>
        <taxon>Acari</taxon>
        <taxon>Parasitiformes</taxon>
        <taxon>Ixodida</taxon>
        <taxon>Ixodoidea</taxon>
        <taxon>Ixodidae</taxon>
        <taxon>Hyalomminae</taxon>
        <taxon>Hyalomma</taxon>
    </lineage>
</organism>
<comment type="caution">
    <text evidence="1">The sequence shown here is derived from an EMBL/GenBank/DDBJ whole genome shotgun (WGS) entry which is preliminary data.</text>
</comment>
<reference evidence="1" key="1">
    <citation type="submission" date="2020-05" db="EMBL/GenBank/DDBJ databases">
        <title>Large-scale comparative analyses of tick genomes elucidate their genetic diversity and vector capacities.</title>
        <authorList>
            <person name="Jia N."/>
            <person name="Wang J."/>
            <person name="Shi W."/>
            <person name="Du L."/>
            <person name="Sun Y."/>
            <person name="Zhan W."/>
            <person name="Jiang J."/>
            <person name="Wang Q."/>
            <person name="Zhang B."/>
            <person name="Ji P."/>
            <person name="Sakyi L.B."/>
            <person name="Cui X."/>
            <person name="Yuan T."/>
            <person name="Jiang B."/>
            <person name="Yang W."/>
            <person name="Lam T.T.-Y."/>
            <person name="Chang Q."/>
            <person name="Ding S."/>
            <person name="Wang X."/>
            <person name="Zhu J."/>
            <person name="Ruan X."/>
            <person name="Zhao L."/>
            <person name="Wei J."/>
            <person name="Que T."/>
            <person name="Du C."/>
            <person name="Cheng J."/>
            <person name="Dai P."/>
            <person name="Han X."/>
            <person name="Huang E."/>
            <person name="Gao Y."/>
            <person name="Liu J."/>
            <person name="Shao H."/>
            <person name="Ye R."/>
            <person name="Li L."/>
            <person name="Wei W."/>
            <person name="Wang X."/>
            <person name="Wang C."/>
            <person name="Yang T."/>
            <person name="Huo Q."/>
            <person name="Li W."/>
            <person name="Guo W."/>
            <person name="Chen H."/>
            <person name="Zhou L."/>
            <person name="Ni X."/>
            <person name="Tian J."/>
            <person name="Zhou Y."/>
            <person name="Sheng Y."/>
            <person name="Liu T."/>
            <person name="Pan Y."/>
            <person name="Xia L."/>
            <person name="Li J."/>
            <person name="Zhao F."/>
            <person name="Cao W."/>
        </authorList>
    </citation>
    <scope>NUCLEOTIDE SEQUENCE</scope>
    <source>
        <strain evidence="1">Hyas-2018</strain>
    </source>
</reference>
<evidence type="ECO:0000313" key="1">
    <source>
        <dbReference type="EMBL" id="KAH6947872.1"/>
    </source>
</evidence>
<name>A0ACB7TR74_HYAAI</name>
<evidence type="ECO:0000313" key="2">
    <source>
        <dbReference type="Proteomes" id="UP000821845"/>
    </source>
</evidence>
<sequence>MPMSGGSPRASARRKVGQPATDSSLERPPATTQADSCQGGSGPCRLLPARLSNVRRTSLSEEGPVLLESRLTPVSTSSLILLHSARTDEDAL</sequence>
<gene>
    <name evidence="1" type="ORF">HPB50_021957</name>
</gene>
<proteinExistence type="predicted"/>
<accession>A0ACB7TR74</accession>
<dbReference type="Proteomes" id="UP000821845">
    <property type="component" value="Chromosome 1"/>
</dbReference>
<keyword evidence="2" id="KW-1185">Reference proteome</keyword>
<dbReference type="EMBL" id="CM023481">
    <property type="protein sequence ID" value="KAH6947872.1"/>
    <property type="molecule type" value="Genomic_DNA"/>
</dbReference>